<keyword evidence="2" id="KW-1185">Reference proteome</keyword>
<organism evidence="1 2">
    <name type="scientific">Lasiodiplodia mahajangana</name>
    <dbReference type="NCBI Taxonomy" id="1108764"/>
    <lineage>
        <taxon>Eukaryota</taxon>
        <taxon>Fungi</taxon>
        <taxon>Dikarya</taxon>
        <taxon>Ascomycota</taxon>
        <taxon>Pezizomycotina</taxon>
        <taxon>Dothideomycetes</taxon>
        <taxon>Dothideomycetes incertae sedis</taxon>
        <taxon>Botryosphaeriales</taxon>
        <taxon>Botryosphaeriaceae</taxon>
        <taxon>Lasiodiplodia</taxon>
    </lineage>
</organism>
<sequence length="168" mass="18860">MCLMSFDSALMFRKKPIENIGKGMFLLDELTTKLAMEVILKVTLEAVDGIKAENSLDGLRRKPKSIKSATSLAPEAYLKEQQTKGGSPKKDLLDEGFVMHAASQIRLFLFIGTDTSSSMMVYIYHNLSKHPDWLRQLRNEHNEIFGPGPVDAASLLKDMVILRDEEMA</sequence>
<protein>
    <submittedName>
        <fullName evidence="1">Uncharacterized protein</fullName>
    </submittedName>
</protein>
<name>A0ACC2J5M4_9PEZI</name>
<evidence type="ECO:0000313" key="1">
    <source>
        <dbReference type="EMBL" id="KAJ8122622.1"/>
    </source>
</evidence>
<dbReference type="Proteomes" id="UP001153332">
    <property type="component" value="Unassembled WGS sequence"/>
</dbReference>
<evidence type="ECO:0000313" key="2">
    <source>
        <dbReference type="Proteomes" id="UP001153332"/>
    </source>
</evidence>
<accession>A0ACC2J5M4</accession>
<comment type="caution">
    <text evidence="1">The sequence shown here is derived from an EMBL/GenBank/DDBJ whole genome shotgun (WGS) entry which is preliminary data.</text>
</comment>
<gene>
    <name evidence="1" type="ORF">O1611_g9796</name>
</gene>
<proteinExistence type="predicted"/>
<dbReference type="EMBL" id="JAPUUL010003516">
    <property type="protein sequence ID" value="KAJ8122622.1"/>
    <property type="molecule type" value="Genomic_DNA"/>
</dbReference>
<reference evidence="1" key="1">
    <citation type="submission" date="2022-12" db="EMBL/GenBank/DDBJ databases">
        <title>Genome Sequence of Lasiodiplodia mahajangana.</title>
        <authorList>
            <person name="Buettner E."/>
        </authorList>
    </citation>
    <scope>NUCLEOTIDE SEQUENCE</scope>
    <source>
        <strain evidence="1">VT137</strain>
    </source>
</reference>